<keyword evidence="3" id="KW-0378">Hydrolase</keyword>
<evidence type="ECO:0000256" key="6">
    <source>
        <dbReference type="SAM" id="Phobius"/>
    </source>
</evidence>
<evidence type="ECO:0000256" key="1">
    <source>
        <dbReference type="ARBA" id="ARBA00004370"/>
    </source>
</evidence>
<dbReference type="GeneID" id="66346980"/>
<dbReference type="InterPro" id="IPR045063">
    <property type="entry name" value="Dynamin_N"/>
</dbReference>
<accession>A0AAE2RPH8</accession>
<dbReference type="RefSeq" id="WP_012060272.1">
    <property type="nucleotide sequence ID" value="NZ_BKAK01000140.1"/>
</dbReference>
<comment type="caution">
    <text evidence="9">The sequence shown here is derived from an EMBL/GenBank/DDBJ whole genome shotgun (WGS) entry which is preliminary data.</text>
</comment>
<dbReference type="Proteomes" id="UP000631418">
    <property type="component" value="Unassembled WGS sequence"/>
</dbReference>
<reference evidence="9" key="2">
    <citation type="submission" date="2020-11" db="EMBL/GenBank/DDBJ databases">
        <authorList>
            <person name="Thieme N."/>
            <person name="Liebl W."/>
            <person name="Zverlov V."/>
        </authorList>
    </citation>
    <scope>NUCLEOTIDE SEQUENCE</scope>
    <source>
        <strain evidence="9">NT08</strain>
    </source>
</reference>
<gene>
    <name evidence="8" type="ORF">HGI39_07540</name>
    <name evidence="9" type="ORF">IS491_10700</name>
</gene>
<keyword evidence="6" id="KW-0812">Transmembrane</keyword>
<dbReference type="InterPro" id="IPR027417">
    <property type="entry name" value="P-loop_NTPase"/>
</dbReference>
<sequence length="590" mass="67795">MTYINLIEDERFSNLLEKYLNNDKQGIDYNRYFEHFIENLNKKEIMVPVLGIQGAGKSSFLNAILMEENVLPTDVDETTCVPVEVRYGENTDEAVVYYLNGRKEHIRIKELEKYVHNDYNEANNLKVSKIVLYNKSDVLKDDIVLVDLPGVGSLTPQNQKTTLEYVDKLTAGIFLIRTNPPITRSEKSFINALWPKLANTIFVQNKWNDESVEDANEAREHNSGVLSSISYSHNEERDIKVDIVNVYEAVKGKFTGDEAAYNNSGIVNVIEEIKNISKEYNKDLMKVLSQRVNEVLENINDRINTYKTLALNKDNQNTLEKEERIKEIKTMLSENKRKLRDFRTYAEDEMNNIIDNSSKVIKENIENLRVELRRIINKGIVDGNRLSLIYKETSDKAINDIMDEILNSIGEFIKNINSRFENIRIKGFNGTYENISFFNKKSSIKYEKSIPALLGVSTGVIGTVGAVGMLGGPVGILVGMGISLAFSLIGDHMRKKIVESRANYTLKDLEPMIEDLEIYLKEEITGDLMAKQKEIDESIKAMKSNLENVFKQDVEDLEKQYETTYNEESILEFEKDLKILRELIEEYKEK</sequence>
<reference evidence="8" key="1">
    <citation type="submission" date="2020-04" db="EMBL/GenBank/DDBJ databases">
        <authorList>
            <person name="Brown S."/>
        </authorList>
    </citation>
    <scope>NUCLEOTIDE SEQUENCE</scope>
    <source>
        <strain evidence="8">DJ015</strain>
    </source>
</reference>
<dbReference type="Pfam" id="PF00350">
    <property type="entry name" value="Dynamin_N"/>
    <property type="match status" value="1"/>
</dbReference>
<dbReference type="GO" id="GO:0005525">
    <property type="term" value="F:GTP binding"/>
    <property type="evidence" value="ECO:0007669"/>
    <property type="project" value="UniProtKB-KW"/>
</dbReference>
<dbReference type="Proteomes" id="UP001194098">
    <property type="component" value="Unassembled WGS sequence"/>
</dbReference>
<name>A0AAE2RPH8_CLOBE</name>
<dbReference type="AlphaFoldDB" id="A0AAE2RPH8"/>
<dbReference type="GO" id="GO:0003924">
    <property type="term" value="F:GTPase activity"/>
    <property type="evidence" value="ECO:0007669"/>
    <property type="project" value="InterPro"/>
</dbReference>
<keyword evidence="4" id="KW-0342">GTP-binding</keyword>
<dbReference type="InterPro" id="IPR027094">
    <property type="entry name" value="Mitofusin_fam"/>
</dbReference>
<dbReference type="PANTHER" id="PTHR10465">
    <property type="entry name" value="TRANSMEMBRANE GTPASE FZO1"/>
    <property type="match status" value="1"/>
</dbReference>
<organism evidence="9 10">
    <name type="scientific">Clostridium beijerinckii</name>
    <name type="common">Clostridium MP</name>
    <dbReference type="NCBI Taxonomy" id="1520"/>
    <lineage>
        <taxon>Bacteria</taxon>
        <taxon>Bacillati</taxon>
        <taxon>Bacillota</taxon>
        <taxon>Clostridia</taxon>
        <taxon>Eubacteriales</taxon>
        <taxon>Clostridiaceae</taxon>
        <taxon>Clostridium</taxon>
    </lineage>
</organism>
<evidence type="ECO:0000256" key="3">
    <source>
        <dbReference type="ARBA" id="ARBA00022801"/>
    </source>
</evidence>
<dbReference type="PANTHER" id="PTHR10465:SF0">
    <property type="entry name" value="SARCALUMENIN"/>
    <property type="match status" value="1"/>
</dbReference>
<reference evidence="8" key="3">
    <citation type="journal article" date="2022" name="Nat. Biotechnol.">
        <title>Carbon-negative production of acetone and isopropanol by gas fermentation at industrial pilot scale.</title>
        <authorList>
            <person name="Liew F.E."/>
            <person name="Nogle R."/>
            <person name="Abdalla T."/>
            <person name="Rasor B.J."/>
            <person name="Canter C."/>
            <person name="Jensen R.O."/>
            <person name="Wang L."/>
            <person name="Strutz J."/>
            <person name="Chirania P."/>
            <person name="De Tissera S."/>
            <person name="Mueller A.P."/>
            <person name="Ruan Z."/>
            <person name="Gao A."/>
            <person name="Tran L."/>
            <person name="Engle N.L."/>
            <person name="Bromley J.C."/>
            <person name="Daniell J."/>
            <person name="Conrado R."/>
            <person name="Tschaplinski T.J."/>
            <person name="Giannone R.J."/>
            <person name="Hettich R.L."/>
            <person name="Karim A.S."/>
            <person name="Simpson S.D."/>
            <person name="Brown S.D."/>
            <person name="Leang C."/>
            <person name="Jewett M.C."/>
            <person name="Kopke M."/>
        </authorList>
    </citation>
    <scope>NUCLEOTIDE SEQUENCE</scope>
    <source>
        <strain evidence="8">DJ015</strain>
    </source>
</reference>
<dbReference type="EMBL" id="JADOEF010000001">
    <property type="protein sequence ID" value="MBF7809128.1"/>
    <property type="molecule type" value="Genomic_DNA"/>
</dbReference>
<comment type="subcellular location">
    <subcellularLocation>
        <location evidence="1">Membrane</location>
    </subcellularLocation>
</comment>
<protein>
    <submittedName>
        <fullName evidence="9">Dynamin family protein</fullName>
    </submittedName>
</protein>
<dbReference type="Gene3D" id="3.40.50.300">
    <property type="entry name" value="P-loop containing nucleotide triphosphate hydrolases"/>
    <property type="match status" value="1"/>
</dbReference>
<dbReference type="OMA" id="LYPHWRR"/>
<dbReference type="EMBL" id="JABAGV010000014">
    <property type="protein sequence ID" value="MBC2474556.1"/>
    <property type="molecule type" value="Genomic_DNA"/>
</dbReference>
<feature type="domain" description="Dynamin N-terminal" evidence="7">
    <location>
        <begin position="49"/>
        <end position="206"/>
    </location>
</feature>
<dbReference type="GO" id="GO:0016020">
    <property type="term" value="C:membrane"/>
    <property type="evidence" value="ECO:0007669"/>
    <property type="project" value="UniProtKB-SubCell"/>
</dbReference>
<keyword evidence="6" id="KW-1133">Transmembrane helix</keyword>
<keyword evidence="2" id="KW-0547">Nucleotide-binding</keyword>
<proteinExistence type="predicted"/>
<evidence type="ECO:0000313" key="10">
    <source>
        <dbReference type="Proteomes" id="UP000631418"/>
    </source>
</evidence>
<evidence type="ECO:0000259" key="7">
    <source>
        <dbReference type="Pfam" id="PF00350"/>
    </source>
</evidence>
<evidence type="ECO:0000256" key="5">
    <source>
        <dbReference type="ARBA" id="ARBA00023136"/>
    </source>
</evidence>
<evidence type="ECO:0000313" key="8">
    <source>
        <dbReference type="EMBL" id="MBC2474556.1"/>
    </source>
</evidence>
<evidence type="ECO:0000256" key="4">
    <source>
        <dbReference type="ARBA" id="ARBA00023134"/>
    </source>
</evidence>
<evidence type="ECO:0000313" key="9">
    <source>
        <dbReference type="EMBL" id="MBF7809128.1"/>
    </source>
</evidence>
<feature type="transmembrane region" description="Helical" evidence="6">
    <location>
        <begin position="474"/>
        <end position="491"/>
    </location>
</feature>
<keyword evidence="5 6" id="KW-0472">Membrane</keyword>
<dbReference type="SUPFAM" id="SSF52540">
    <property type="entry name" value="P-loop containing nucleoside triphosphate hydrolases"/>
    <property type="match status" value="1"/>
</dbReference>
<evidence type="ECO:0000256" key="2">
    <source>
        <dbReference type="ARBA" id="ARBA00022741"/>
    </source>
</evidence>
<dbReference type="GO" id="GO:0008053">
    <property type="term" value="P:mitochondrial fusion"/>
    <property type="evidence" value="ECO:0007669"/>
    <property type="project" value="TreeGrafter"/>
</dbReference>